<protein>
    <submittedName>
        <fullName evidence="5">Peptidase C15</fullName>
    </submittedName>
</protein>
<keyword evidence="4" id="KW-0788">Thiol protease</keyword>
<dbReference type="PANTHER" id="PTHR23402:SF1">
    <property type="entry name" value="PYROGLUTAMYL-PEPTIDASE I"/>
    <property type="match status" value="1"/>
</dbReference>
<dbReference type="Proteomes" id="UP001056708">
    <property type="component" value="Chromosome"/>
</dbReference>
<reference evidence="5" key="1">
    <citation type="submission" date="2022-06" db="EMBL/GenBank/DDBJ databases">
        <title>Genome sequence of Phormidium yuhuli AB48 isolated from an industrial photobioreactor environment.</title>
        <authorList>
            <person name="Qiu Y."/>
            <person name="Noonan A.J.C."/>
            <person name="Dofher K."/>
            <person name="Koch M."/>
            <person name="Kieft B."/>
            <person name="Lin X."/>
            <person name="Ziels R.M."/>
            <person name="Hallam S.J."/>
        </authorList>
    </citation>
    <scope>NUCLEOTIDE SEQUENCE</scope>
    <source>
        <strain evidence="5">AB48</strain>
    </source>
</reference>
<dbReference type="Pfam" id="PF01470">
    <property type="entry name" value="Peptidase_C15"/>
    <property type="match status" value="1"/>
</dbReference>
<keyword evidence="3" id="KW-0378">Hydrolase</keyword>
<organism evidence="5 6">
    <name type="scientific">Phormidium yuhuli AB48</name>
    <dbReference type="NCBI Taxonomy" id="2940671"/>
    <lineage>
        <taxon>Bacteria</taxon>
        <taxon>Bacillati</taxon>
        <taxon>Cyanobacteriota</taxon>
        <taxon>Cyanophyceae</taxon>
        <taxon>Oscillatoriophycideae</taxon>
        <taxon>Oscillatoriales</taxon>
        <taxon>Oscillatoriaceae</taxon>
        <taxon>Phormidium</taxon>
        <taxon>Phormidium yuhuli</taxon>
    </lineage>
</organism>
<evidence type="ECO:0000256" key="2">
    <source>
        <dbReference type="ARBA" id="ARBA00022670"/>
    </source>
</evidence>
<evidence type="ECO:0000313" key="5">
    <source>
        <dbReference type="EMBL" id="USR92482.1"/>
    </source>
</evidence>
<proteinExistence type="inferred from homology"/>
<name>A0ABY5AUM6_9CYAN</name>
<dbReference type="InterPro" id="IPR036440">
    <property type="entry name" value="Peptidase_C15-like_sf"/>
</dbReference>
<dbReference type="Gene3D" id="3.40.630.20">
    <property type="entry name" value="Peptidase C15, pyroglutamyl peptidase I-like"/>
    <property type="match status" value="2"/>
</dbReference>
<evidence type="ECO:0000313" key="6">
    <source>
        <dbReference type="Proteomes" id="UP001056708"/>
    </source>
</evidence>
<sequence>MLLSSFDIWKPHHRSNSSDDLLLELQGRGRLPESARLLRRLPVNTQQASAQLLAAIHEYRPPWVLLGGMAEGRSRLTLERRAVHETGVHCTPMPVWELVAGLEHTDVSYHAGRFVCNATYYQVLSGIAAAGLPTQALFLHVPCSQSPAWPKIVADADQLLQRLMQRVPTPCSMTSERVNDFAAVSG</sequence>
<evidence type="ECO:0000256" key="1">
    <source>
        <dbReference type="ARBA" id="ARBA00006641"/>
    </source>
</evidence>
<dbReference type="RefSeq" id="WP_252664637.1">
    <property type="nucleotide sequence ID" value="NZ_CP098611.1"/>
</dbReference>
<comment type="similarity">
    <text evidence="1">Belongs to the peptidase C15 family.</text>
</comment>
<gene>
    <name evidence="5" type="ORF">NEA10_07125</name>
</gene>
<dbReference type="SUPFAM" id="SSF53182">
    <property type="entry name" value="Pyrrolidone carboxyl peptidase (pyroglutamate aminopeptidase)"/>
    <property type="match status" value="1"/>
</dbReference>
<keyword evidence="6" id="KW-1185">Reference proteome</keyword>
<evidence type="ECO:0000256" key="3">
    <source>
        <dbReference type="ARBA" id="ARBA00022801"/>
    </source>
</evidence>
<evidence type="ECO:0000256" key="4">
    <source>
        <dbReference type="ARBA" id="ARBA00022807"/>
    </source>
</evidence>
<accession>A0ABY5AUM6</accession>
<keyword evidence="2" id="KW-0645">Protease</keyword>
<dbReference type="EMBL" id="CP098611">
    <property type="protein sequence ID" value="USR92482.1"/>
    <property type="molecule type" value="Genomic_DNA"/>
</dbReference>
<dbReference type="PANTHER" id="PTHR23402">
    <property type="entry name" value="PROTEASE FAMILY C15 PYROGLUTAMYL-PEPTIDASE I-RELATED"/>
    <property type="match status" value="1"/>
</dbReference>
<dbReference type="InterPro" id="IPR016125">
    <property type="entry name" value="Peptidase_C15-like"/>
</dbReference>